<dbReference type="PANTHER" id="PTHR21180:SF32">
    <property type="entry name" value="ENDONUCLEASE_EXONUCLEASE_PHOSPHATASE FAMILY DOMAIN-CONTAINING PROTEIN 1"/>
    <property type="match status" value="1"/>
</dbReference>
<proteinExistence type="predicted"/>
<sequence>MPNVLRTKARLIIMYREEHGPFASVDELLNVQGIGPETLESMRPYIYV</sequence>
<dbReference type="PANTHER" id="PTHR21180">
    <property type="entry name" value="ENDONUCLEASE/EXONUCLEASE/PHOSPHATASE FAMILY DOMAIN-CONTAINING PROTEIN 1"/>
    <property type="match status" value="1"/>
</dbReference>
<evidence type="ECO:0000313" key="2">
    <source>
        <dbReference type="Proteomes" id="UP001489509"/>
    </source>
</evidence>
<reference evidence="1 2" key="1">
    <citation type="submission" date="2024-03" db="EMBL/GenBank/DDBJ databases">
        <title>Human intestinal bacterial collection.</title>
        <authorList>
            <person name="Pauvert C."/>
            <person name="Hitch T.C.A."/>
            <person name="Clavel T."/>
        </authorList>
    </citation>
    <scope>NUCLEOTIDE SEQUENCE [LARGE SCALE GENOMIC DNA]</scope>
    <source>
        <strain evidence="1 2">CLA-JM-H44</strain>
    </source>
</reference>
<dbReference type="Gene3D" id="1.10.150.280">
    <property type="entry name" value="AF1531-like domain"/>
    <property type="match status" value="1"/>
</dbReference>
<protein>
    <submittedName>
        <fullName evidence="1">Helix-hairpin-helix domain-containing protein</fullName>
    </submittedName>
</protein>
<dbReference type="Pfam" id="PF12836">
    <property type="entry name" value="HHH_3"/>
    <property type="match status" value="1"/>
</dbReference>
<dbReference type="SUPFAM" id="SSF47781">
    <property type="entry name" value="RuvA domain 2-like"/>
    <property type="match status" value="1"/>
</dbReference>
<dbReference type="EMBL" id="JBBMFD010000051">
    <property type="protein sequence ID" value="MEQ2441826.1"/>
    <property type="molecule type" value="Genomic_DNA"/>
</dbReference>
<name>A0ABV1E3E1_9FIRM</name>
<dbReference type="InterPro" id="IPR010994">
    <property type="entry name" value="RuvA_2-like"/>
</dbReference>
<organism evidence="1 2">
    <name type="scientific">Solibaculum intestinale</name>
    <dbReference type="NCBI Taxonomy" id="3133165"/>
    <lineage>
        <taxon>Bacteria</taxon>
        <taxon>Bacillati</taxon>
        <taxon>Bacillota</taxon>
        <taxon>Clostridia</taxon>
        <taxon>Eubacteriales</taxon>
        <taxon>Oscillospiraceae</taxon>
        <taxon>Solibaculum</taxon>
    </lineage>
</organism>
<dbReference type="InterPro" id="IPR051675">
    <property type="entry name" value="Endo/Exo/Phosphatase_dom_1"/>
</dbReference>
<dbReference type="Proteomes" id="UP001489509">
    <property type="component" value="Unassembled WGS sequence"/>
</dbReference>
<comment type="caution">
    <text evidence="1">The sequence shown here is derived from an EMBL/GenBank/DDBJ whole genome shotgun (WGS) entry which is preliminary data.</text>
</comment>
<dbReference type="RefSeq" id="WP_349221135.1">
    <property type="nucleotide sequence ID" value="NZ_JBBMFD010000051.1"/>
</dbReference>
<evidence type="ECO:0000313" key="1">
    <source>
        <dbReference type="EMBL" id="MEQ2441826.1"/>
    </source>
</evidence>
<keyword evidence="2" id="KW-1185">Reference proteome</keyword>
<accession>A0ABV1E3E1</accession>
<gene>
    <name evidence="1" type="ORF">WMO26_13395</name>
</gene>